<name>A0ABZ0WNM1_9BURK</name>
<feature type="binding site" evidence="4">
    <location>
        <position position="109"/>
    </location>
    <ligand>
        <name>substrate</name>
    </ligand>
</feature>
<feature type="active site" description="Nucleophile" evidence="4">
    <location>
        <position position="51"/>
    </location>
</feature>
<dbReference type="InterPro" id="IPR020094">
    <property type="entry name" value="TruA/RsuA/RluB/E/F_N"/>
</dbReference>
<evidence type="ECO:0000256" key="4">
    <source>
        <dbReference type="HAMAP-Rule" id="MF_00171"/>
    </source>
</evidence>
<dbReference type="Gene3D" id="3.30.70.660">
    <property type="entry name" value="Pseudouridine synthase I, catalytic domain, C-terminal subdomain"/>
    <property type="match status" value="1"/>
</dbReference>
<dbReference type="GO" id="GO:0160147">
    <property type="term" value="F:tRNA pseudouridine(38-40) synthase activity"/>
    <property type="evidence" value="ECO:0007669"/>
    <property type="project" value="UniProtKB-EC"/>
</dbReference>
<evidence type="ECO:0000256" key="1">
    <source>
        <dbReference type="ARBA" id="ARBA00009375"/>
    </source>
</evidence>
<evidence type="ECO:0000313" key="8">
    <source>
        <dbReference type="Proteomes" id="UP001325479"/>
    </source>
</evidence>
<proteinExistence type="inferred from homology"/>
<evidence type="ECO:0000256" key="2">
    <source>
        <dbReference type="ARBA" id="ARBA00022694"/>
    </source>
</evidence>
<comment type="similarity">
    <text evidence="1 4 5">Belongs to the tRNA pseudouridine synthase TruA family.</text>
</comment>
<sequence length="287" mass="31969">MRIALGIQYDGAAFCGWQSQPHGRTVQDELERALLEFAQTPLQTVVAGRTDTGVHGLGQVVHFETELDRASFSWVRGTNAFLPSTVAVQWAKPMPEAFHARFSAFERTYYYVLYVHPVRSPMLAGRAGWIHTPLDVDAMREAAACLIGEHDFSAFRSSECQAKTPVKHLHQIDIRPQGDFIHFRFRANAFLHHMVRNLMGCLVAVGRGRYPVAWLAEVLDSRDRNRAAPTFMPEGLYLARVGYPAEFEVPGPHAGSVPWSAVWADDDAPRAAAALSAQPEQQTSDRS</sequence>
<organism evidence="7 8">
    <name type="scientific">Paraburkholderia kururiensis</name>
    <dbReference type="NCBI Taxonomy" id="984307"/>
    <lineage>
        <taxon>Bacteria</taxon>
        <taxon>Pseudomonadati</taxon>
        <taxon>Pseudomonadota</taxon>
        <taxon>Betaproteobacteria</taxon>
        <taxon>Burkholderiales</taxon>
        <taxon>Burkholderiaceae</taxon>
        <taxon>Paraburkholderia</taxon>
    </lineage>
</organism>
<comment type="subunit">
    <text evidence="4">Homodimer.</text>
</comment>
<dbReference type="EC" id="5.4.99.12" evidence="4"/>
<dbReference type="CDD" id="cd02570">
    <property type="entry name" value="PseudoU_synth_EcTruA"/>
    <property type="match status" value="1"/>
</dbReference>
<evidence type="ECO:0000313" key="7">
    <source>
        <dbReference type="EMBL" id="WQD78972.1"/>
    </source>
</evidence>
<dbReference type="SUPFAM" id="SSF55120">
    <property type="entry name" value="Pseudouridine synthase"/>
    <property type="match status" value="1"/>
</dbReference>
<dbReference type="EMBL" id="CP139965">
    <property type="protein sequence ID" value="WQD78972.1"/>
    <property type="molecule type" value="Genomic_DNA"/>
</dbReference>
<dbReference type="Pfam" id="PF01416">
    <property type="entry name" value="PseudoU_synth_1"/>
    <property type="match status" value="2"/>
</dbReference>
<dbReference type="HAMAP" id="MF_00171">
    <property type="entry name" value="TruA"/>
    <property type="match status" value="1"/>
</dbReference>
<feature type="domain" description="Pseudouridine synthase I TruA alpha/beta" evidence="6">
    <location>
        <begin position="8"/>
        <end position="102"/>
    </location>
</feature>
<dbReference type="InterPro" id="IPR020097">
    <property type="entry name" value="PsdUridine_synth_TruA_a/b_dom"/>
</dbReference>
<evidence type="ECO:0000256" key="3">
    <source>
        <dbReference type="ARBA" id="ARBA00023235"/>
    </source>
</evidence>
<comment type="function">
    <text evidence="4">Formation of pseudouridine at positions 38, 39 and 40 in the anticodon stem and loop of transfer RNAs.</text>
</comment>
<evidence type="ECO:0000256" key="5">
    <source>
        <dbReference type="RuleBase" id="RU003792"/>
    </source>
</evidence>
<evidence type="ECO:0000259" key="6">
    <source>
        <dbReference type="Pfam" id="PF01416"/>
    </source>
</evidence>
<dbReference type="InterPro" id="IPR020095">
    <property type="entry name" value="PsdUridine_synth_TruA_C"/>
</dbReference>
<dbReference type="PANTHER" id="PTHR11142">
    <property type="entry name" value="PSEUDOURIDYLATE SYNTHASE"/>
    <property type="match status" value="1"/>
</dbReference>
<accession>A0ABZ0WNM1</accession>
<dbReference type="PANTHER" id="PTHR11142:SF0">
    <property type="entry name" value="TRNA PSEUDOURIDINE SYNTHASE-LIKE 1"/>
    <property type="match status" value="1"/>
</dbReference>
<keyword evidence="3 4" id="KW-0413">Isomerase</keyword>
<gene>
    <name evidence="4 7" type="primary">truA</name>
    <name evidence="7" type="ORF">U0042_04495</name>
</gene>
<dbReference type="InterPro" id="IPR001406">
    <property type="entry name" value="PsdUridine_synth_TruA"/>
</dbReference>
<dbReference type="PIRSF" id="PIRSF001430">
    <property type="entry name" value="tRNA_psdUrid_synth"/>
    <property type="match status" value="1"/>
</dbReference>
<dbReference type="NCBIfam" id="TIGR00071">
    <property type="entry name" value="hisT_truA"/>
    <property type="match status" value="1"/>
</dbReference>
<dbReference type="Proteomes" id="UP001325479">
    <property type="component" value="Chromosome"/>
</dbReference>
<feature type="domain" description="Pseudouridine synthase I TruA alpha/beta" evidence="6">
    <location>
        <begin position="142"/>
        <end position="244"/>
    </location>
</feature>
<reference evidence="7 8" key="1">
    <citation type="submission" date="2023-12" db="EMBL/GenBank/DDBJ databases">
        <title>Genome sequencing and assembly of bacterial species from a model synthetic community.</title>
        <authorList>
            <person name="Hogle S.L."/>
        </authorList>
    </citation>
    <scope>NUCLEOTIDE SEQUENCE [LARGE SCALE GENOMIC DNA]</scope>
    <source>
        <strain evidence="7 8">HAMBI 2494</strain>
    </source>
</reference>
<keyword evidence="2 4" id="KW-0819">tRNA processing</keyword>
<protein>
    <recommendedName>
        <fullName evidence="4">tRNA pseudouridine synthase A</fullName>
        <ecNumber evidence="4">5.4.99.12</ecNumber>
    </recommendedName>
    <alternativeName>
        <fullName evidence="4">tRNA pseudouridine(38-40) synthase</fullName>
    </alternativeName>
    <alternativeName>
        <fullName evidence="4">tRNA pseudouridylate synthase I</fullName>
    </alternativeName>
    <alternativeName>
        <fullName evidence="4">tRNA-uridine isomerase I</fullName>
    </alternativeName>
</protein>
<comment type="caution">
    <text evidence="4">Lacks conserved residue(s) required for the propagation of feature annotation.</text>
</comment>
<comment type="catalytic activity">
    <reaction evidence="4 5">
        <text>uridine(38/39/40) in tRNA = pseudouridine(38/39/40) in tRNA</text>
        <dbReference type="Rhea" id="RHEA:22376"/>
        <dbReference type="Rhea" id="RHEA-COMP:10085"/>
        <dbReference type="Rhea" id="RHEA-COMP:10087"/>
        <dbReference type="ChEBI" id="CHEBI:65314"/>
        <dbReference type="ChEBI" id="CHEBI:65315"/>
        <dbReference type="EC" id="5.4.99.12"/>
    </reaction>
</comment>
<dbReference type="RefSeq" id="WP_114812823.1">
    <property type="nucleotide sequence ID" value="NZ_CP139965.1"/>
</dbReference>
<keyword evidence="8" id="KW-1185">Reference proteome</keyword>
<dbReference type="InterPro" id="IPR020103">
    <property type="entry name" value="PsdUridine_synth_cat_dom_sf"/>
</dbReference>
<dbReference type="Gene3D" id="3.30.70.580">
    <property type="entry name" value="Pseudouridine synthase I, catalytic domain, N-terminal subdomain"/>
    <property type="match status" value="1"/>
</dbReference>